<dbReference type="Proteomes" id="UP000010797">
    <property type="component" value="Chromosome"/>
</dbReference>
<dbReference type="GO" id="GO:0005886">
    <property type="term" value="C:plasma membrane"/>
    <property type="evidence" value="ECO:0007669"/>
    <property type="project" value="TreeGrafter"/>
</dbReference>
<dbReference type="EMBL" id="CP003344">
    <property type="protein sequence ID" value="AGA68523.1"/>
    <property type="molecule type" value="Genomic_DNA"/>
</dbReference>
<protein>
    <submittedName>
        <fullName evidence="2">DMSO reductase anchor subunit</fullName>
    </submittedName>
</protein>
<dbReference type="eggNOG" id="COG3302">
    <property type="taxonomic scope" value="Bacteria"/>
</dbReference>
<feature type="transmembrane region" description="Helical" evidence="1">
    <location>
        <begin position="208"/>
        <end position="230"/>
    </location>
</feature>
<dbReference type="KEGG" id="ddl:Desdi_1006"/>
<dbReference type="GO" id="GO:0019645">
    <property type="term" value="P:anaerobic electron transport chain"/>
    <property type="evidence" value="ECO:0007669"/>
    <property type="project" value="InterPro"/>
</dbReference>
<dbReference type="InterPro" id="IPR007059">
    <property type="entry name" value="DmsC"/>
</dbReference>
<keyword evidence="3" id="KW-1185">Reference proteome</keyword>
<reference evidence="3" key="1">
    <citation type="submission" date="2012-02" db="EMBL/GenBank/DDBJ databases">
        <title>Complete sequence of Desulfitobacterium dichloroeliminans LMG P-21439.</title>
        <authorList>
            <person name="Lucas S."/>
            <person name="Han J."/>
            <person name="Lapidus A."/>
            <person name="Cheng J.-F."/>
            <person name="Goodwin L."/>
            <person name="Pitluck S."/>
            <person name="Peters L."/>
            <person name="Ovchinnikova G."/>
            <person name="Teshima H."/>
            <person name="Detter J.C."/>
            <person name="Han C."/>
            <person name="Tapia R."/>
            <person name="Land M."/>
            <person name="Hauser L."/>
            <person name="Kyrpides N."/>
            <person name="Ivanova N."/>
            <person name="Pagani I."/>
            <person name="Kruse T."/>
            <person name="de Vos W.M."/>
            <person name="Boon N."/>
            <person name="Smidt H."/>
            <person name="Woyke T."/>
        </authorList>
    </citation>
    <scope>NUCLEOTIDE SEQUENCE [LARGE SCALE GENOMIC DNA]</scope>
    <source>
        <strain evidence="3">LMG P-21439 / DCA1</strain>
    </source>
</reference>
<keyword evidence="1" id="KW-0812">Transmembrane</keyword>
<dbReference type="GO" id="GO:0009389">
    <property type="term" value="F:dimethyl sulfoxide reductase activity"/>
    <property type="evidence" value="ECO:0007669"/>
    <property type="project" value="TreeGrafter"/>
</dbReference>
<feature type="transmembrane region" description="Helical" evidence="1">
    <location>
        <begin position="88"/>
        <end position="105"/>
    </location>
</feature>
<accession>L0F6G2</accession>
<keyword evidence="1" id="KW-0472">Membrane</keyword>
<name>L0F6G2_DESDL</name>
<evidence type="ECO:0000256" key="1">
    <source>
        <dbReference type="SAM" id="Phobius"/>
    </source>
</evidence>
<dbReference type="OrthoDB" id="2083322at2"/>
<feature type="transmembrane region" description="Helical" evidence="1">
    <location>
        <begin position="6"/>
        <end position="28"/>
    </location>
</feature>
<feature type="transmembrane region" description="Helical" evidence="1">
    <location>
        <begin position="114"/>
        <end position="135"/>
    </location>
</feature>
<feature type="transmembrane region" description="Helical" evidence="1">
    <location>
        <begin position="181"/>
        <end position="202"/>
    </location>
</feature>
<dbReference type="HOGENOM" id="CLU_064909_1_1_9"/>
<feature type="transmembrane region" description="Helical" evidence="1">
    <location>
        <begin position="242"/>
        <end position="262"/>
    </location>
</feature>
<feature type="transmembrane region" description="Helical" evidence="1">
    <location>
        <begin position="147"/>
        <end position="169"/>
    </location>
</feature>
<proteinExistence type="predicted"/>
<dbReference type="RefSeq" id="WP_015261522.1">
    <property type="nucleotide sequence ID" value="NC_019903.1"/>
</dbReference>
<gene>
    <name evidence="2" type="ordered locus">Desdi_1006</name>
</gene>
<organism evidence="2 3">
    <name type="scientific">Desulfitobacterium dichloroeliminans (strain LMG P-21439 / DCA1)</name>
    <dbReference type="NCBI Taxonomy" id="871963"/>
    <lineage>
        <taxon>Bacteria</taxon>
        <taxon>Bacillati</taxon>
        <taxon>Bacillota</taxon>
        <taxon>Clostridia</taxon>
        <taxon>Eubacteriales</taxon>
        <taxon>Desulfitobacteriaceae</taxon>
        <taxon>Desulfitobacterium</taxon>
    </lineage>
</organism>
<dbReference type="PANTHER" id="PTHR38095:SF1">
    <property type="entry name" value="ANAEROBIC DIMETHYL SULFOXIDE REDUCTASE CHAIN YNFH"/>
    <property type="match status" value="1"/>
</dbReference>
<dbReference type="GO" id="GO:0009390">
    <property type="term" value="C:dimethyl sulfoxide reductase complex"/>
    <property type="evidence" value="ECO:0007669"/>
    <property type="project" value="TreeGrafter"/>
</dbReference>
<dbReference type="Pfam" id="PF04976">
    <property type="entry name" value="DmsC"/>
    <property type="match status" value="1"/>
</dbReference>
<evidence type="ECO:0000313" key="3">
    <source>
        <dbReference type="Proteomes" id="UP000010797"/>
    </source>
</evidence>
<dbReference type="PANTHER" id="PTHR38095">
    <property type="entry name" value="ANAEROBIC DIMETHYL SULFOXIDE REDUCTASE CHAIN YNFH"/>
    <property type="match status" value="1"/>
</dbReference>
<evidence type="ECO:0000313" key="2">
    <source>
        <dbReference type="EMBL" id="AGA68523.1"/>
    </source>
</evidence>
<dbReference type="STRING" id="871963.Desdi_1006"/>
<dbReference type="AlphaFoldDB" id="L0F6G2"/>
<feature type="transmembrane region" description="Helical" evidence="1">
    <location>
        <begin position="48"/>
        <end position="68"/>
    </location>
</feature>
<sequence>MANGEWALIIFSILTQCAVGIWVVAIGLRTFTKRAEPNIIAQLTWRSLLVVGPLMCIALVISIFHLGSPMQAYASVANLLTSWLSREIVFSGLFLFFWVISILVYRRGASSMTLGWVTSFFGLIAVFSMSSIYYTTPISAWASPNTYISFFATMIILGSLACTMFMDTIKDFTAHQGVRTLLWRLSLFTMGVLLVQGVFFIVSSEVYSFFPVLYCTFLFIGGITFLVYGFQGHKNPGKGLRPVFYLSLVLLFSAQILGRYLFYSSAASIMS</sequence>
<keyword evidence="1" id="KW-1133">Transmembrane helix</keyword>